<evidence type="ECO:0000313" key="1">
    <source>
        <dbReference type="EMBL" id="MFC3075582.1"/>
    </source>
</evidence>
<organism evidence="1 2">
    <name type="scientific">Shinella pollutisoli</name>
    <dbReference type="NCBI Taxonomy" id="2250594"/>
    <lineage>
        <taxon>Bacteria</taxon>
        <taxon>Pseudomonadati</taxon>
        <taxon>Pseudomonadota</taxon>
        <taxon>Alphaproteobacteria</taxon>
        <taxon>Hyphomicrobiales</taxon>
        <taxon>Rhizobiaceae</taxon>
        <taxon>Shinella</taxon>
    </lineage>
</organism>
<name>A0ABV7DKU2_9HYPH</name>
<proteinExistence type="predicted"/>
<dbReference type="EMBL" id="JBHRSP010000036">
    <property type="protein sequence ID" value="MFC3075582.1"/>
    <property type="molecule type" value="Genomic_DNA"/>
</dbReference>
<evidence type="ECO:0000313" key="2">
    <source>
        <dbReference type="Proteomes" id="UP001595377"/>
    </source>
</evidence>
<keyword evidence="2" id="KW-1185">Reference proteome</keyword>
<accession>A0ABV7DKU2</accession>
<protein>
    <submittedName>
        <fullName evidence="1">Uncharacterized protein</fullName>
    </submittedName>
</protein>
<dbReference type="Proteomes" id="UP001595377">
    <property type="component" value="Unassembled WGS sequence"/>
</dbReference>
<comment type="caution">
    <text evidence="1">The sequence shown here is derived from an EMBL/GenBank/DDBJ whole genome shotgun (WGS) entry which is preliminary data.</text>
</comment>
<dbReference type="RefSeq" id="WP_257318063.1">
    <property type="nucleotide sequence ID" value="NZ_JANFDG010000039.1"/>
</dbReference>
<sequence>MEDWLTNLRRRYQINEDAEFSVRHGWRGIVERFYDEAAATVGDPAKMFTLQVKQKLARLDIHVRVADEHRTMINWYIKAAEEEASRTCEHCGSPNGSQTVRQHIIECDDCRDFDLALDQRGRRATEIKAAARRYVRDCAHAGKVLDIREWAERRWRKDSPPKRNAMTAALREEIRLGVAVVDIWRRFEVGGKIALELIGAKTYADLYRILRDKELAPGFRPGEVVQWVADGKMDSHRVGEIFGIADDEVEAFVSAWLANEGTPKGDEEP</sequence>
<gene>
    <name evidence="1" type="ORF">ACFOHH_20900</name>
</gene>
<reference evidence="2" key="1">
    <citation type="journal article" date="2019" name="Int. J. Syst. Evol. Microbiol.">
        <title>The Global Catalogue of Microorganisms (GCM) 10K type strain sequencing project: providing services to taxonomists for standard genome sequencing and annotation.</title>
        <authorList>
            <consortium name="The Broad Institute Genomics Platform"/>
            <consortium name="The Broad Institute Genome Sequencing Center for Infectious Disease"/>
            <person name="Wu L."/>
            <person name="Ma J."/>
        </authorList>
    </citation>
    <scope>NUCLEOTIDE SEQUENCE [LARGE SCALE GENOMIC DNA]</scope>
    <source>
        <strain evidence="2">KCTC 52677</strain>
    </source>
</reference>